<dbReference type="InterPro" id="IPR011990">
    <property type="entry name" value="TPR-like_helical_dom_sf"/>
</dbReference>
<dbReference type="EMBL" id="LACH01000017">
    <property type="protein sequence ID" value="KJZ66016.1"/>
    <property type="molecule type" value="Genomic_DNA"/>
</dbReference>
<evidence type="ECO:0000256" key="1">
    <source>
        <dbReference type="SAM" id="SignalP"/>
    </source>
</evidence>
<reference evidence="2 3" key="1">
    <citation type="submission" date="2015-03" db="EMBL/GenBank/DDBJ databases">
        <title>Comparative genomics of Pseudomonas insights into diversity of traits involved in vanlence and defense.</title>
        <authorList>
            <person name="Qin Y."/>
        </authorList>
    </citation>
    <scope>NUCLEOTIDE SEQUENCE [LARGE SCALE GENOMIC DNA]</scope>
    <source>
        <strain evidence="2 3">H24</strain>
    </source>
</reference>
<organism evidence="2 3">
    <name type="scientific">Pseudomonas fluorescens</name>
    <dbReference type="NCBI Taxonomy" id="294"/>
    <lineage>
        <taxon>Bacteria</taxon>
        <taxon>Pseudomonadati</taxon>
        <taxon>Pseudomonadota</taxon>
        <taxon>Gammaproteobacteria</taxon>
        <taxon>Pseudomonadales</taxon>
        <taxon>Pseudomonadaceae</taxon>
        <taxon>Pseudomonas</taxon>
    </lineage>
</organism>
<dbReference type="Gene3D" id="1.25.40.10">
    <property type="entry name" value="Tetratricopeptide repeat domain"/>
    <property type="match status" value="1"/>
</dbReference>
<dbReference type="Proteomes" id="UP000033400">
    <property type="component" value="Unassembled WGS sequence"/>
</dbReference>
<feature type="signal peptide" evidence="1">
    <location>
        <begin position="1"/>
        <end position="20"/>
    </location>
</feature>
<protein>
    <submittedName>
        <fullName evidence="2">Uncharacterized protein</fullName>
    </submittedName>
</protein>
<evidence type="ECO:0000313" key="2">
    <source>
        <dbReference type="EMBL" id="KJZ66016.1"/>
    </source>
</evidence>
<feature type="chain" id="PRO_5002480300" evidence="1">
    <location>
        <begin position="21"/>
        <end position="301"/>
    </location>
</feature>
<accession>A0A0F4VB72</accession>
<comment type="caution">
    <text evidence="2">The sequence shown here is derived from an EMBL/GenBank/DDBJ whole genome shotgun (WGS) entry which is preliminary data.</text>
</comment>
<dbReference type="AlphaFoldDB" id="A0A0F4VB72"/>
<dbReference type="SUPFAM" id="SSF48452">
    <property type="entry name" value="TPR-like"/>
    <property type="match status" value="1"/>
</dbReference>
<name>A0A0F4VB72_PSEFL</name>
<dbReference type="PATRIC" id="fig|294.133.peg.1338"/>
<gene>
    <name evidence="2" type="ORF">VD17_11155</name>
</gene>
<proteinExistence type="predicted"/>
<dbReference type="RefSeq" id="WP_046053952.1">
    <property type="nucleotide sequence ID" value="NZ_LACH01000017.1"/>
</dbReference>
<keyword evidence="1" id="KW-0732">Signal</keyword>
<evidence type="ECO:0000313" key="3">
    <source>
        <dbReference type="Proteomes" id="UP000033400"/>
    </source>
</evidence>
<sequence length="301" mass="34018">MNFKGHWLFVFLLLASSAWGESKKLTCDPDTNICSVSVPENFCGSEGLPKSKWDIRSQSYILSCECDCTAQENSFWFIDKNGSVQTLEASKVVSGLDIARNKSGIPDAFGVVPYCQPVKVDANQLIYLQKVPSVSGQPQPYCYSTLKYDEAQVCTTSDCVQKQKLVASIAERLKEESLAEFKNATSRLYKSKRAFVDFPKREFIERYVGDYGYSSANQQTFNDIGYFWQQAGFNGDAIWLLTKVLTENPKRIVAYLNIADAYWSEGDKAAAAKNYKRYEELMTADGKQQKIPERVKQRVAF</sequence>
<dbReference type="OrthoDB" id="8970999at2"/>